<reference evidence="9 10" key="2">
    <citation type="journal article" date="2014" name="J. Gen. Appl. Microbiol.">
        <title>The early diverging ascomycetous budding yeast Saitoella complicata has three histone deacetylases belonging to the Clr6, Hos2, and Rpd3 lineages.</title>
        <authorList>
            <person name="Nishida H."/>
            <person name="Matsumoto T."/>
            <person name="Kondo S."/>
            <person name="Hamamoto M."/>
            <person name="Yoshikawa H."/>
        </authorList>
    </citation>
    <scope>NUCLEOTIDE SEQUENCE [LARGE SCALE GENOMIC DNA]</scope>
    <source>
        <strain evidence="9 10">NRRL Y-17804</strain>
    </source>
</reference>
<dbReference type="GO" id="GO:0008180">
    <property type="term" value="C:COP9 signalosome"/>
    <property type="evidence" value="ECO:0007669"/>
    <property type="project" value="UniProtKB-KW"/>
</dbReference>
<dbReference type="PANTHER" id="PTHR10855">
    <property type="entry name" value="26S PROTEASOME NON-ATPASE REGULATORY SUBUNIT 12/COP9 SIGNALOSOME COMPLEX SUBUNIT 4"/>
    <property type="match status" value="1"/>
</dbReference>
<dbReference type="InterPro" id="IPR036388">
    <property type="entry name" value="WH-like_DNA-bd_sf"/>
</dbReference>
<dbReference type="InterPro" id="IPR000717">
    <property type="entry name" value="PCI_dom"/>
</dbReference>
<dbReference type="Pfam" id="PF22241">
    <property type="entry name" value="PSMD12-CSN4_N"/>
    <property type="match status" value="1"/>
</dbReference>
<dbReference type="GO" id="GO:0005829">
    <property type="term" value="C:cytosol"/>
    <property type="evidence" value="ECO:0007669"/>
    <property type="project" value="TreeGrafter"/>
</dbReference>
<evidence type="ECO:0000313" key="10">
    <source>
        <dbReference type="Proteomes" id="UP000033140"/>
    </source>
</evidence>
<evidence type="ECO:0000256" key="3">
    <source>
        <dbReference type="ARBA" id="ARBA00010417"/>
    </source>
</evidence>
<dbReference type="SMART" id="SM00088">
    <property type="entry name" value="PINT"/>
    <property type="match status" value="1"/>
</dbReference>
<dbReference type="OMA" id="KNIMHTV"/>
<organism evidence="9 10">
    <name type="scientific">Saitoella complicata (strain BCRC 22490 / CBS 7301 / JCM 7358 / NBRC 10748 / NRRL Y-17804)</name>
    <dbReference type="NCBI Taxonomy" id="698492"/>
    <lineage>
        <taxon>Eukaryota</taxon>
        <taxon>Fungi</taxon>
        <taxon>Dikarya</taxon>
        <taxon>Ascomycota</taxon>
        <taxon>Taphrinomycotina</taxon>
        <taxon>Taphrinomycotina incertae sedis</taxon>
        <taxon>Saitoella</taxon>
    </lineage>
</organism>
<dbReference type="Gene3D" id="1.10.10.10">
    <property type="entry name" value="Winged helix-like DNA-binding domain superfamily/Winged helix DNA-binding domain"/>
    <property type="match status" value="1"/>
</dbReference>
<evidence type="ECO:0000256" key="4">
    <source>
        <dbReference type="ARBA" id="ARBA00014881"/>
    </source>
</evidence>
<name>A0A0E9NN42_SAICN</name>
<dbReference type="PROSITE" id="PS50250">
    <property type="entry name" value="PCI"/>
    <property type="match status" value="1"/>
</dbReference>
<dbReference type="InterPro" id="IPR040134">
    <property type="entry name" value="PSMD12/CSN4"/>
</dbReference>
<keyword evidence="5" id="KW-0963">Cytoplasm</keyword>
<dbReference type="InterPro" id="IPR036390">
    <property type="entry name" value="WH_DNA-bd_sf"/>
</dbReference>
<comment type="subcellular location">
    <subcellularLocation>
        <location evidence="2">Cytoplasm</location>
    </subcellularLocation>
    <subcellularLocation>
        <location evidence="1">Nucleus</location>
    </subcellularLocation>
</comment>
<evidence type="ECO:0000259" key="8">
    <source>
        <dbReference type="PROSITE" id="PS50250"/>
    </source>
</evidence>
<gene>
    <name evidence="9" type="ORF">G7K_5326-t1</name>
</gene>
<accession>A0A0E9NN42</accession>
<dbReference type="InterPro" id="IPR054559">
    <property type="entry name" value="PSMD12-CSN4-like_N"/>
</dbReference>
<evidence type="ECO:0000256" key="6">
    <source>
        <dbReference type="ARBA" id="ARBA00022790"/>
    </source>
</evidence>
<keyword evidence="10" id="KW-1185">Reference proteome</keyword>
<keyword evidence="7" id="KW-0539">Nucleus</keyword>
<reference evidence="9 10" key="3">
    <citation type="journal article" date="2015" name="Genome Announc.">
        <title>Draft Genome Sequence of the Archiascomycetous Yeast Saitoella complicata.</title>
        <authorList>
            <person name="Yamauchi K."/>
            <person name="Kondo S."/>
            <person name="Hamamoto M."/>
            <person name="Takahashi Y."/>
            <person name="Ogura Y."/>
            <person name="Hayashi T."/>
            <person name="Nishida H."/>
        </authorList>
    </citation>
    <scope>NUCLEOTIDE SEQUENCE [LARGE SCALE GENOMIC DNA]</scope>
    <source>
        <strain evidence="9 10">NRRL Y-17804</strain>
    </source>
</reference>
<dbReference type="SUPFAM" id="SSF46785">
    <property type="entry name" value="Winged helix' DNA-binding domain"/>
    <property type="match status" value="1"/>
</dbReference>
<sequence length="415" mass="45329">MSIQETLSQIEALSAQSEKLNGYTNVLAELVKGNDTAGLSACIDSILNESVGLAISRPALAQLVGLVDKVTGHEARATAVKYALERISPRVTSFEEQDSQLREKLADIYEAENDNEAAASILQTIPLESGQRNISEEFKLNIYVRILRNLLEVGDTVAADTYLNRAQMLIHTTSDKVTQLHFKLAQARILDSKRQFLAAAAKYHELSYVTDIADEERLHCLGASITCAVLAPAGPQRSRILSTLYKDDRSQQISTFSILEKMFLDRLIDPAEVAAFAETLSEHQKALLADGTTVLSRAVLEHNVLAATHLYHTIRISELASLLGVDSAKAEAYCSTMIEQGRLMGMIDQVDGIISFEVSEEAGGPEIRRWDSGIQSLAEAVEGCASELVRVAPEWVAQKLIEGRYQGCPGIACNP</sequence>
<dbReference type="STRING" id="698492.A0A0E9NN42"/>
<evidence type="ECO:0000256" key="2">
    <source>
        <dbReference type="ARBA" id="ARBA00004496"/>
    </source>
</evidence>
<reference evidence="9 10" key="1">
    <citation type="journal article" date="2011" name="J. Gen. Appl. Microbiol.">
        <title>Draft genome sequencing of the enigmatic yeast Saitoella complicata.</title>
        <authorList>
            <person name="Nishida H."/>
            <person name="Hamamoto M."/>
            <person name="Sugiyama J."/>
        </authorList>
    </citation>
    <scope>NUCLEOTIDE SEQUENCE [LARGE SCALE GENOMIC DNA]</scope>
    <source>
        <strain evidence="9 10">NRRL Y-17804</strain>
    </source>
</reference>
<dbReference type="AlphaFoldDB" id="A0A0E9NN42"/>
<evidence type="ECO:0000256" key="5">
    <source>
        <dbReference type="ARBA" id="ARBA00022490"/>
    </source>
</evidence>
<protein>
    <recommendedName>
        <fullName evidence="4">COP9 signalosome complex subunit 4</fullName>
    </recommendedName>
</protein>
<dbReference type="PANTHER" id="PTHR10855:SF2">
    <property type="entry name" value="COP9 SIGNALOSOME COMPLEX SUBUNIT 4"/>
    <property type="match status" value="1"/>
</dbReference>
<dbReference type="Pfam" id="PF01399">
    <property type="entry name" value="PCI"/>
    <property type="match status" value="1"/>
</dbReference>
<dbReference type="EMBL" id="BACD03000042">
    <property type="protein sequence ID" value="GAO51218.1"/>
    <property type="molecule type" value="Genomic_DNA"/>
</dbReference>
<comment type="similarity">
    <text evidence="3">Belongs to the CSN4 family.</text>
</comment>
<dbReference type="Proteomes" id="UP000033140">
    <property type="component" value="Unassembled WGS sequence"/>
</dbReference>
<feature type="domain" description="PCI" evidence="8">
    <location>
        <begin position="194"/>
        <end position="361"/>
    </location>
</feature>
<evidence type="ECO:0000256" key="1">
    <source>
        <dbReference type="ARBA" id="ARBA00004123"/>
    </source>
</evidence>
<evidence type="ECO:0000256" key="7">
    <source>
        <dbReference type="ARBA" id="ARBA00023242"/>
    </source>
</evidence>
<proteinExistence type="inferred from homology"/>
<comment type="caution">
    <text evidence="9">The sequence shown here is derived from an EMBL/GenBank/DDBJ whole genome shotgun (WGS) entry which is preliminary data.</text>
</comment>
<keyword evidence="6" id="KW-0736">Signalosome</keyword>
<evidence type="ECO:0000313" key="9">
    <source>
        <dbReference type="EMBL" id="GAO51218.1"/>
    </source>
</evidence>